<dbReference type="Gene3D" id="1.10.510.10">
    <property type="entry name" value="Transferase(Phosphotransferase) domain 1"/>
    <property type="match status" value="1"/>
</dbReference>
<dbReference type="Pfam" id="PF07714">
    <property type="entry name" value="PK_Tyr_Ser-Thr"/>
    <property type="match status" value="1"/>
</dbReference>
<feature type="compositionally biased region" description="Polar residues" evidence="3">
    <location>
        <begin position="605"/>
        <end position="617"/>
    </location>
</feature>
<dbReference type="Gene3D" id="3.30.200.20">
    <property type="entry name" value="Phosphorylase Kinase, domain 1"/>
    <property type="match status" value="1"/>
</dbReference>
<dbReference type="AlphaFoldDB" id="A0A9D5HJR2"/>
<keyword evidence="1" id="KW-0547">Nucleotide-binding</keyword>
<evidence type="ECO:0000313" key="5">
    <source>
        <dbReference type="EMBL" id="KAJ0979069.1"/>
    </source>
</evidence>
<evidence type="ECO:0000256" key="2">
    <source>
        <dbReference type="ARBA" id="ARBA00022840"/>
    </source>
</evidence>
<dbReference type="SUPFAM" id="SSF56112">
    <property type="entry name" value="Protein kinase-like (PK-like)"/>
    <property type="match status" value="1"/>
</dbReference>
<dbReference type="PANTHER" id="PTHR47989">
    <property type="entry name" value="OS01G0750732 PROTEIN"/>
    <property type="match status" value="1"/>
</dbReference>
<accession>A0A9D5HJR2</accession>
<keyword evidence="2" id="KW-0067">ATP-binding</keyword>
<feature type="region of interest" description="Disordered" evidence="3">
    <location>
        <begin position="653"/>
        <end position="693"/>
    </location>
</feature>
<evidence type="ECO:0000259" key="4">
    <source>
        <dbReference type="PROSITE" id="PS50011"/>
    </source>
</evidence>
<dbReference type="PANTHER" id="PTHR47989:SF8">
    <property type="entry name" value="INACTIVE PROTEIN KINASE SELMODRAFT_444075-LIKE"/>
    <property type="match status" value="1"/>
</dbReference>
<name>A0A9D5HJR2_9LILI</name>
<dbReference type="Proteomes" id="UP001085076">
    <property type="component" value="Miscellaneous, Linkage group lg03"/>
</dbReference>
<keyword evidence="6" id="KW-1185">Reference proteome</keyword>
<dbReference type="FunFam" id="3.30.200.20:FF:000162">
    <property type="entry name" value="Adenine nucleotide alpha hydrolase-like domain kinase"/>
    <property type="match status" value="1"/>
</dbReference>
<evidence type="ECO:0000313" key="6">
    <source>
        <dbReference type="Proteomes" id="UP001085076"/>
    </source>
</evidence>
<dbReference type="EMBL" id="JAGGNH010000003">
    <property type="protein sequence ID" value="KAJ0979069.1"/>
    <property type="molecule type" value="Genomic_DNA"/>
</dbReference>
<reference evidence="5" key="2">
    <citation type="journal article" date="2022" name="Hortic Res">
        <title>The genome of Dioscorea zingiberensis sheds light on the biosynthesis, origin and evolution of the medicinally important diosgenin saponins.</title>
        <authorList>
            <person name="Li Y."/>
            <person name="Tan C."/>
            <person name="Li Z."/>
            <person name="Guo J."/>
            <person name="Li S."/>
            <person name="Chen X."/>
            <person name="Wang C."/>
            <person name="Dai X."/>
            <person name="Yang H."/>
            <person name="Song W."/>
            <person name="Hou L."/>
            <person name="Xu J."/>
            <person name="Tong Z."/>
            <person name="Xu A."/>
            <person name="Yuan X."/>
            <person name="Wang W."/>
            <person name="Yang Q."/>
            <person name="Chen L."/>
            <person name="Sun Z."/>
            <person name="Wang K."/>
            <person name="Pan B."/>
            <person name="Chen J."/>
            <person name="Bao Y."/>
            <person name="Liu F."/>
            <person name="Qi X."/>
            <person name="Gang D.R."/>
            <person name="Wen J."/>
            <person name="Li J."/>
        </authorList>
    </citation>
    <scope>NUCLEOTIDE SEQUENCE</scope>
    <source>
        <strain evidence="5">Dzin_1.0</strain>
    </source>
</reference>
<dbReference type="InterPro" id="IPR008266">
    <property type="entry name" value="Tyr_kinase_AS"/>
</dbReference>
<comment type="caution">
    <text evidence="5">The sequence shown here is derived from an EMBL/GenBank/DDBJ whole genome shotgun (WGS) entry which is preliminary data.</text>
</comment>
<dbReference type="OrthoDB" id="4062651at2759"/>
<sequence>MGVQRVVVVQDASRDISSSAIKWAIDGLSLKPGDELTLLGVLHQVNTPSTFSFMPSGKLMGYKIRVDSSTILGTNQKTIQDEVRRKEEEYERSEEMKMISKLYQMKKMKKDKTYFMERLSCGISRMKRNNNVQLLRGPVATQEKAEPPTKAIQSSNIRYNEMLPEQEKEIVPEMSNIVIEGNLDNDDDDVFSLDFFPLNLQQDSYSVTELKNQQISSTPLPFNTKKHSDVEDSFIRWEVINDDSTAVFNCGNWYATRNVDWNQENEEQHCNIEEKILADGLTKWQQCEKFYSVECLEFGKVGSVTEQKTDFTYAELYKATNGFSSKNFLSEGGFGLVFKGVLNDGQWIAVKQHKAASMQGDKEFRSEVQLLSRARHKNVVKLLGSCLEGNHRLLVYEYISNGSLDMHLSKNNPKVLSWKDRMNIAVGAASGLNYLHQKNIIHRDMRPGNILIAHNYEPLLGDFGLARAQQTDSDHSSENKVVGTVGYLAPEYAETGKYSNKTDVYSFGVVLLELITGKTPMDQRLQEKSLVGWARPLLKERKYPELIDERLLDCHDVHQLFWMVSVAEKCLRRDDDKRPSMDKVENALRCIIEGKTANGMEEFSPTRSFSGLSLSSEAQDEQEPYQQDLASPEAYPTKTNNASEQIVRLVEHFNHELPNTLKSPDVSSSGGRRSSDRKRSKSQRNIFYDEMLS</sequence>
<protein>
    <recommendedName>
        <fullName evidence="4">Protein kinase domain-containing protein</fullName>
    </recommendedName>
</protein>
<dbReference type="PROSITE" id="PS00109">
    <property type="entry name" value="PROTEIN_KINASE_TYR"/>
    <property type="match status" value="1"/>
</dbReference>
<dbReference type="GO" id="GO:0005524">
    <property type="term" value="F:ATP binding"/>
    <property type="evidence" value="ECO:0007669"/>
    <property type="project" value="UniProtKB-KW"/>
</dbReference>
<dbReference type="PROSITE" id="PS50011">
    <property type="entry name" value="PROTEIN_KINASE_DOM"/>
    <property type="match status" value="1"/>
</dbReference>
<evidence type="ECO:0000256" key="1">
    <source>
        <dbReference type="ARBA" id="ARBA00022741"/>
    </source>
</evidence>
<feature type="domain" description="Protein kinase" evidence="4">
    <location>
        <begin position="323"/>
        <end position="588"/>
    </location>
</feature>
<feature type="region of interest" description="Disordered" evidence="3">
    <location>
        <begin position="601"/>
        <end position="638"/>
    </location>
</feature>
<reference evidence="5" key="1">
    <citation type="submission" date="2021-03" db="EMBL/GenBank/DDBJ databases">
        <authorList>
            <person name="Li Z."/>
            <person name="Yang C."/>
        </authorList>
    </citation>
    <scope>NUCLEOTIDE SEQUENCE</scope>
    <source>
        <strain evidence="5">Dzin_1.0</strain>
        <tissue evidence="5">Leaf</tissue>
    </source>
</reference>
<evidence type="ECO:0000256" key="3">
    <source>
        <dbReference type="SAM" id="MobiDB-lite"/>
    </source>
</evidence>
<gene>
    <name evidence="5" type="ORF">J5N97_014543</name>
</gene>
<proteinExistence type="predicted"/>
<dbReference type="GO" id="GO:0004672">
    <property type="term" value="F:protein kinase activity"/>
    <property type="evidence" value="ECO:0007669"/>
    <property type="project" value="InterPro"/>
</dbReference>
<dbReference type="FunFam" id="1.10.510.10:FF:000095">
    <property type="entry name" value="protein STRUBBELIG-RECEPTOR FAMILY 8"/>
    <property type="match status" value="1"/>
</dbReference>
<organism evidence="5 6">
    <name type="scientific">Dioscorea zingiberensis</name>
    <dbReference type="NCBI Taxonomy" id="325984"/>
    <lineage>
        <taxon>Eukaryota</taxon>
        <taxon>Viridiplantae</taxon>
        <taxon>Streptophyta</taxon>
        <taxon>Embryophyta</taxon>
        <taxon>Tracheophyta</taxon>
        <taxon>Spermatophyta</taxon>
        <taxon>Magnoliopsida</taxon>
        <taxon>Liliopsida</taxon>
        <taxon>Dioscoreales</taxon>
        <taxon>Dioscoreaceae</taxon>
        <taxon>Dioscorea</taxon>
    </lineage>
</organism>
<dbReference type="InterPro" id="IPR001245">
    <property type="entry name" value="Ser-Thr/Tyr_kinase_cat_dom"/>
</dbReference>
<dbReference type="InterPro" id="IPR011009">
    <property type="entry name" value="Kinase-like_dom_sf"/>
</dbReference>
<dbReference type="InterPro" id="IPR000719">
    <property type="entry name" value="Prot_kinase_dom"/>
</dbReference>
<dbReference type="CDD" id="cd14066">
    <property type="entry name" value="STKc_IRAK"/>
    <property type="match status" value="1"/>
</dbReference>